<feature type="compositionally biased region" description="Polar residues" evidence="5">
    <location>
        <begin position="414"/>
        <end position="424"/>
    </location>
</feature>
<gene>
    <name evidence="7" type="ORF">VitviT2T_015217</name>
</gene>
<dbReference type="NCBIfam" id="TIGR01557">
    <property type="entry name" value="myb_SHAQKYF"/>
    <property type="match status" value="1"/>
</dbReference>
<feature type="compositionally biased region" description="Acidic residues" evidence="5">
    <location>
        <begin position="27"/>
        <end position="52"/>
    </location>
</feature>
<keyword evidence="8" id="KW-1185">Reference proteome</keyword>
<feature type="domain" description="HTH myb-type" evidence="6">
    <location>
        <begin position="80"/>
        <end position="140"/>
    </location>
</feature>
<evidence type="ECO:0000313" key="7">
    <source>
        <dbReference type="EMBL" id="WJZ96542.1"/>
    </source>
</evidence>
<feature type="region of interest" description="Disordered" evidence="5">
    <location>
        <begin position="397"/>
        <end position="457"/>
    </location>
</feature>
<feature type="compositionally biased region" description="Basic and acidic residues" evidence="5">
    <location>
        <begin position="1"/>
        <end position="19"/>
    </location>
</feature>
<reference evidence="7 8" key="1">
    <citation type="journal article" date="2023" name="Hortic Res">
        <title>The complete reference genome for grapevine (Vitis vinifera L.) genetics and breeding.</title>
        <authorList>
            <person name="Shi X."/>
            <person name="Cao S."/>
            <person name="Wang X."/>
            <person name="Huang S."/>
            <person name="Wang Y."/>
            <person name="Liu Z."/>
            <person name="Liu W."/>
            <person name="Leng X."/>
            <person name="Peng Y."/>
            <person name="Wang N."/>
            <person name="Wang Y."/>
            <person name="Ma Z."/>
            <person name="Xu X."/>
            <person name="Zhang F."/>
            <person name="Xue H."/>
            <person name="Zhong H."/>
            <person name="Wang Y."/>
            <person name="Zhang K."/>
            <person name="Velt A."/>
            <person name="Avia K."/>
            <person name="Holtgrawe D."/>
            <person name="Grimplet J."/>
            <person name="Matus J.T."/>
            <person name="Ware D."/>
            <person name="Wu X."/>
            <person name="Wang H."/>
            <person name="Liu C."/>
            <person name="Fang Y."/>
            <person name="Rustenholz C."/>
            <person name="Cheng Z."/>
            <person name="Xiao H."/>
            <person name="Zhou Y."/>
        </authorList>
    </citation>
    <scope>NUCLEOTIDE SEQUENCE [LARGE SCALE GENOMIC DNA]</scope>
    <source>
        <strain evidence="8">cv. Pinot noir / PN40024</strain>
        <tissue evidence="7">Leaf</tissue>
    </source>
</reference>
<evidence type="ECO:0000259" key="6">
    <source>
        <dbReference type="PROSITE" id="PS51294"/>
    </source>
</evidence>
<dbReference type="Gene3D" id="1.10.10.60">
    <property type="entry name" value="Homeodomain-like"/>
    <property type="match status" value="1"/>
</dbReference>
<keyword evidence="3" id="KW-0804">Transcription</keyword>
<keyword evidence="4" id="KW-0539">Nucleus</keyword>
<proteinExistence type="predicted"/>
<dbReference type="PANTHER" id="PTHR31314">
    <property type="entry name" value="MYB FAMILY TRANSCRIPTION FACTOR PHL7-LIKE"/>
    <property type="match status" value="1"/>
</dbReference>
<evidence type="ECO:0000256" key="4">
    <source>
        <dbReference type="ARBA" id="ARBA00023242"/>
    </source>
</evidence>
<dbReference type="Proteomes" id="UP001227230">
    <property type="component" value="Chromosome 10"/>
</dbReference>
<dbReference type="InterPro" id="IPR017930">
    <property type="entry name" value="Myb_dom"/>
</dbReference>
<evidence type="ECO:0000256" key="3">
    <source>
        <dbReference type="ARBA" id="ARBA00023163"/>
    </source>
</evidence>
<dbReference type="PROSITE" id="PS51294">
    <property type="entry name" value="HTH_MYB"/>
    <property type="match status" value="1"/>
</dbReference>
<dbReference type="InterPro" id="IPR046955">
    <property type="entry name" value="PHR1-like"/>
</dbReference>
<keyword evidence="2" id="KW-0805">Transcription regulation</keyword>
<dbReference type="InterPro" id="IPR009057">
    <property type="entry name" value="Homeodomain-like_sf"/>
</dbReference>
<dbReference type="InterPro" id="IPR006447">
    <property type="entry name" value="Myb_dom_plants"/>
</dbReference>
<sequence>MTERLFIHEEKNDGSKQEETENTSFDLNEESNSPEDDAAAEAEVSMEDDEGEREGSSANNNNVSAGEKRRGKNSVRQYVRSKMPRLRWTPDLHLSFVHAVERLGGQARATPKLVLELMNVKGLSIAHVKSHLQMYRSKRLDESGQVLCKTYRRMGGRDRDRDCSPGILFRPTGSCRHFSMEKSGMEQAWNPGECSRSYNLLRCTLSQQQYDFRANSSRRQQYASSQYYNALRLSTSALQSKQYFGQGNGLVERMIFHTQNRPSTSNPNHVLEAIAQNRPTRPSRFLEEKKWPPRELIGNPWREKTRTNAASQSLVHQICTTPRCVGATLTYSKKPSEWSPANEERLGQFQSHLHYPKTISSISTPQIEPPFRLESNQEKRLKEEEWLPDLQLRLSQRSANEEDTHHKSKYEMNTMLSLSPYSSRQQEQPTEKQKEETQTNAWPSQTTTGKADLSLSI</sequence>
<dbReference type="Pfam" id="PF00249">
    <property type="entry name" value="Myb_DNA-binding"/>
    <property type="match status" value="1"/>
</dbReference>
<evidence type="ECO:0000313" key="8">
    <source>
        <dbReference type="Proteomes" id="UP001227230"/>
    </source>
</evidence>
<feature type="region of interest" description="Disordered" evidence="5">
    <location>
        <begin position="1"/>
        <end position="77"/>
    </location>
</feature>
<accession>A0ABY9CMY4</accession>
<evidence type="ECO:0000256" key="1">
    <source>
        <dbReference type="ARBA" id="ARBA00004123"/>
    </source>
</evidence>
<evidence type="ECO:0000256" key="5">
    <source>
        <dbReference type="SAM" id="MobiDB-lite"/>
    </source>
</evidence>
<evidence type="ECO:0000256" key="2">
    <source>
        <dbReference type="ARBA" id="ARBA00023015"/>
    </source>
</evidence>
<dbReference type="InterPro" id="IPR001005">
    <property type="entry name" value="SANT/Myb"/>
</dbReference>
<dbReference type="SUPFAM" id="SSF46689">
    <property type="entry name" value="Homeodomain-like"/>
    <property type="match status" value="1"/>
</dbReference>
<dbReference type="PANTHER" id="PTHR31314:SF128">
    <property type="entry name" value="OS11G0106100 PROTEIN"/>
    <property type="match status" value="1"/>
</dbReference>
<dbReference type="EMBL" id="CP126657">
    <property type="protein sequence ID" value="WJZ96542.1"/>
    <property type="molecule type" value="Genomic_DNA"/>
</dbReference>
<protein>
    <recommendedName>
        <fullName evidence="6">HTH myb-type domain-containing protein</fullName>
    </recommendedName>
</protein>
<comment type="subcellular location">
    <subcellularLocation>
        <location evidence="1">Nucleus</location>
    </subcellularLocation>
</comment>
<organism evidence="7 8">
    <name type="scientific">Vitis vinifera</name>
    <name type="common">Grape</name>
    <dbReference type="NCBI Taxonomy" id="29760"/>
    <lineage>
        <taxon>Eukaryota</taxon>
        <taxon>Viridiplantae</taxon>
        <taxon>Streptophyta</taxon>
        <taxon>Embryophyta</taxon>
        <taxon>Tracheophyta</taxon>
        <taxon>Spermatophyta</taxon>
        <taxon>Magnoliopsida</taxon>
        <taxon>eudicotyledons</taxon>
        <taxon>Gunneridae</taxon>
        <taxon>Pentapetalae</taxon>
        <taxon>rosids</taxon>
        <taxon>Vitales</taxon>
        <taxon>Vitaceae</taxon>
        <taxon>Viteae</taxon>
        <taxon>Vitis</taxon>
    </lineage>
</organism>
<name>A0ABY9CMY4_VITVI</name>
<feature type="compositionally biased region" description="Polar residues" evidence="5">
    <location>
        <begin position="440"/>
        <end position="457"/>
    </location>
</feature>